<reference evidence="2" key="1">
    <citation type="journal article" date="2023" name="Science">
        <title>Genome structures resolve the early diversification of teleost fishes.</title>
        <authorList>
            <person name="Parey E."/>
            <person name="Louis A."/>
            <person name="Montfort J."/>
            <person name="Bouchez O."/>
            <person name="Roques C."/>
            <person name="Iampietro C."/>
            <person name="Lluch J."/>
            <person name="Castinel A."/>
            <person name="Donnadieu C."/>
            <person name="Desvignes T."/>
            <person name="Floi Bucao C."/>
            <person name="Jouanno E."/>
            <person name="Wen M."/>
            <person name="Mejri S."/>
            <person name="Dirks R."/>
            <person name="Jansen H."/>
            <person name="Henkel C."/>
            <person name="Chen W.J."/>
            <person name="Zahm M."/>
            <person name="Cabau C."/>
            <person name="Klopp C."/>
            <person name="Thompson A.W."/>
            <person name="Robinson-Rechavi M."/>
            <person name="Braasch I."/>
            <person name="Lecointre G."/>
            <person name="Bobe J."/>
            <person name="Postlethwait J.H."/>
            <person name="Berthelot C."/>
            <person name="Roest Crollius H."/>
            <person name="Guiguen Y."/>
        </authorList>
    </citation>
    <scope>NUCLEOTIDE SEQUENCE</scope>
    <source>
        <strain evidence="2">WJC10195</strain>
    </source>
</reference>
<name>A0A9Q1F7C0_SYNKA</name>
<dbReference type="EMBL" id="JAINUF010000008">
    <property type="protein sequence ID" value="KAJ8352552.1"/>
    <property type="molecule type" value="Genomic_DNA"/>
</dbReference>
<feature type="region of interest" description="Disordered" evidence="1">
    <location>
        <begin position="156"/>
        <end position="183"/>
    </location>
</feature>
<evidence type="ECO:0000256" key="1">
    <source>
        <dbReference type="SAM" id="MobiDB-lite"/>
    </source>
</evidence>
<feature type="compositionally biased region" description="Pro residues" evidence="1">
    <location>
        <begin position="114"/>
        <end position="129"/>
    </location>
</feature>
<accession>A0A9Q1F7C0</accession>
<protein>
    <submittedName>
        <fullName evidence="2">Uncharacterized protein</fullName>
    </submittedName>
</protein>
<feature type="region of interest" description="Disordered" evidence="1">
    <location>
        <begin position="102"/>
        <end position="129"/>
    </location>
</feature>
<evidence type="ECO:0000313" key="3">
    <source>
        <dbReference type="Proteomes" id="UP001152622"/>
    </source>
</evidence>
<dbReference type="Proteomes" id="UP001152622">
    <property type="component" value="Chromosome 8"/>
</dbReference>
<comment type="caution">
    <text evidence="2">The sequence shown here is derived from an EMBL/GenBank/DDBJ whole genome shotgun (WGS) entry which is preliminary data.</text>
</comment>
<gene>
    <name evidence="2" type="ORF">SKAU_G00240280</name>
</gene>
<evidence type="ECO:0000313" key="2">
    <source>
        <dbReference type="EMBL" id="KAJ8352552.1"/>
    </source>
</evidence>
<feature type="compositionally biased region" description="Basic and acidic residues" evidence="1">
    <location>
        <begin position="62"/>
        <end position="77"/>
    </location>
</feature>
<dbReference type="AlphaFoldDB" id="A0A9Q1F7C0"/>
<proteinExistence type="predicted"/>
<sequence length="236" mass="26200">MNTGSVHIPPCQTPASCCRRSDLFQLSGHFILPERWLFKDGRRRRDARHGICLVQPEEADSLSERGQSDRRLEEGRPRGLSPTRRYQSSQIWIRGGSALWETSNGKGPSCDPAPGAPPPPTPSPHPIPPRIPLKTMRPLPEGRGHAQLPISQVSWASGHAAGSQIRPSSRDTRGDELPGASLPTVRRSRPLGVQITWPREGISLPQQVVLKPHPGWDPNEKHKLAWDMYPILTHTL</sequence>
<organism evidence="2 3">
    <name type="scientific">Synaphobranchus kaupii</name>
    <name type="common">Kaup's arrowtooth eel</name>
    <dbReference type="NCBI Taxonomy" id="118154"/>
    <lineage>
        <taxon>Eukaryota</taxon>
        <taxon>Metazoa</taxon>
        <taxon>Chordata</taxon>
        <taxon>Craniata</taxon>
        <taxon>Vertebrata</taxon>
        <taxon>Euteleostomi</taxon>
        <taxon>Actinopterygii</taxon>
        <taxon>Neopterygii</taxon>
        <taxon>Teleostei</taxon>
        <taxon>Anguilliformes</taxon>
        <taxon>Synaphobranchidae</taxon>
        <taxon>Synaphobranchus</taxon>
    </lineage>
</organism>
<feature type="region of interest" description="Disordered" evidence="1">
    <location>
        <begin position="58"/>
        <end position="88"/>
    </location>
</feature>
<keyword evidence="3" id="KW-1185">Reference proteome</keyword>